<feature type="domain" description="PAC" evidence="8">
    <location>
        <begin position="217"/>
        <end position="270"/>
    </location>
</feature>
<evidence type="ECO:0000256" key="5">
    <source>
        <dbReference type="ARBA" id="ARBA00022777"/>
    </source>
</evidence>
<feature type="domain" description="Histidine kinase" evidence="6">
    <location>
        <begin position="288"/>
        <end position="502"/>
    </location>
</feature>
<organism evidence="9 10">
    <name type="scientific">Adhaeribacter aerolatus</name>
    <dbReference type="NCBI Taxonomy" id="670289"/>
    <lineage>
        <taxon>Bacteria</taxon>
        <taxon>Pseudomonadati</taxon>
        <taxon>Bacteroidota</taxon>
        <taxon>Cytophagia</taxon>
        <taxon>Cytophagales</taxon>
        <taxon>Hymenobacteraceae</taxon>
        <taxon>Adhaeribacter</taxon>
    </lineage>
</organism>
<evidence type="ECO:0000259" key="7">
    <source>
        <dbReference type="PROSITE" id="PS50112"/>
    </source>
</evidence>
<dbReference type="Pfam" id="PF08448">
    <property type="entry name" value="PAS_4"/>
    <property type="match status" value="1"/>
</dbReference>
<dbReference type="PANTHER" id="PTHR43304">
    <property type="entry name" value="PHYTOCHROME-LIKE PROTEIN CPH1"/>
    <property type="match status" value="1"/>
</dbReference>
<name>A0A512AYZ3_9BACT</name>
<dbReference type="InterPro" id="IPR003661">
    <property type="entry name" value="HisK_dim/P_dom"/>
</dbReference>
<feature type="domain" description="PAS" evidence="7">
    <location>
        <begin position="142"/>
        <end position="216"/>
    </location>
</feature>
<dbReference type="GO" id="GO:0000155">
    <property type="term" value="F:phosphorelay sensor kinase activity"/>
    <property type="evidence" value="ECO:0007669"/>
    <property type="project" value="InterPro"/>
</dbReference>
<evidence type="ECO:0000256" key="1">
    <source>
        <dbReference type="ARBA" id="ARBA00000085"/>
    </source>
</evidence>
<evidence type="ECO:0000256" key="2">
    <source>
        <dbReference type="ARBA" id="ARBA00012438"/>
    </source>
</evidence>
<dbReference type="InterPro" id="IPR000700">
    <property type="entry name" value="PAS-assoc_C"/>
</dbReference>
<dbReference type="CDD" id="cd00075">
    <property type="entry name" value="HATPase"/>
    <property type="match status" value="1"/>
</dbReference>
<dbReference type="InterPro" id="IPR000014">
    <property type="entry name" value="PAS"/>
</dbReference>
<dbReference type="CDD" id="cd00130">
    <property type="entry name" value="PAS"/>
    <property type="match status" value="1"/>
</dbReference>
<dbReference type="SUPFAM" id="SSF55785">
    <property type="entry name" value="PYP-like sensor domain (PAS domain)"/>
    <property type="match status" value="1"/>
</dbReference>
<keyword evidence="5" id="KW-0418">Kinase</keyword>
<dbReference type="PROSITE" id="PS50112">
    <property type="entry name" value="PAS"/>
    <property type="match status" value="1"/>
</dbReference>
<accession>A0A512AYZ3</accession>
<dbReference type="NCBIfam" id="TIGR00229">
    <property type="entry name" value="sensory_box"/>
    <property type="match status" value="1"/>
</dbReference>
<dbReference type="RefSeq" id="WP_146898198.1">
    <property type="nucleotide sequence ID" value="NZ_BJYS01000018.1"/>
</dbReference>
<dbReference type="InterPro" id="IPR052162">
    <property type="entry name" value="Sensor_kinase/Photoreceptor"/>
</dbReference>
<evidence type="ECO:0000259" key="8">
    <source>
        <dbReference type="PROSITE" id="PS50113"/>
    </source>
</evidence>
<dbReference type="EMBL" id="BJYS01000018">
    <property type="protein sequence ID" value="GEO04942.1"/>
    <property type="molecule type" value="Genomic_DNA"/>
</dbReference>
<evidence type="ECO:0000256" key="3">
    <source>
        <dbReference type="ARBA" id="ARBA00022553"/>
    </source>
</evidence>
<protein>
    <recommendedName>
        <fullName evidence="2">histidine kinase</fullName>
        <ecNumber evidence="2">2.7.13.3</ecNumber>
    </recommendedName>
</protein>
<dbReference type="InterPro" id="IPR004358">
    <property type="entry name" value="Sig_transdc_His_kin-like_C"/>
</dbReference>
<comment type="catalytic activity">
    <reaction evidence="1">
        <text>ATP + protein L-histidine = ADP + protein N-phospho-L-histidine.</text>
        <dbReference type="EC" id="2.7.13.3"/>
    </reaction>
</comment>
<evidence type="ECO:0000313" key="10">
    <source>
        <dbReference type="Proteomes" id="UP000321532"/>
    </source>
</evidence>
<gene>
    <name evidence="9" type="ORF">AAE02nite_26060</name>
</gene>
<dbReference type="PROSITE" id="PS50113">
    <property type="entry name" value="PAC"/>
    <property type="match status" value="1"/>
</dbReference>
<keyword evidence="3" id="KW-0597">Phosphoprotein</keyword>
<evidence type="ECO:0000256" key="4">
    <source>
        <dbReference type="ARBA" id="ARBA00022679"/>
    </source>
</evidence>
<proteinExistence type="predicted"/>
<reference evidence="9 10" key="1">
    <citation type="submission" date="2019-07" db="EMBL/GenBank/DDBJ databases">
        <title>Whole genome shotgun sequence of Adhaeribacter aerolatus NBRC 106133.</title>
        <authorList>
            <person name="Hosoyama A."/>
            <person name="Uohara A."/>
            <person name="Ohji S."/>
            <person name="Ichikawa N."/>
        </authorList>
    </citation>
    <scope>NUCLEOTIDE SEQUENCE [LARGE SCALE GENOMIC DNA]</scope>
    <source>
        <strain evidence="9 10">NBRC 106133</strain>
    </source>
</reference>
<dbReference type="PROSITE" id="PS50109">
    <property type="entry name" value="HIS_KIN"/>
    <property type="match status" value="1"/>
</dbReference>
<dbReference type="SUPFAM" id="SSF47384">
    <property type="entry name" value="Homodimeric domain of signal transducing histidine kinase"/>
    <property type="match status" value="1"/>
</dbReference>
<keyword evidence="10" id="KW-1185">Reference proteome</keyword>
<evidence type="ECO:0000259" key="6">
    <source>
        <dbReference type="PROSITE" id="PS50109"/>
    </source>
</evidence>
<dbReference type="AlphaFoldDB" id="A0A512AYZ3"/>
<keyword evidence="4" id="KW-0808">Transferase</keyword>
<dbReference type="CDD" id="cd00082">
    <property type="entry name" value="HisKA"/>
    <property type="match status" value="1"/>
</dbReference>
<dbReference type="InterPro" id="IPR003594">
    <property type="entry name" value="HATPase_dom"/>
</dbReference>
<dbReference type="SMART" id="SM00387">
    <property type="entry name" value="HATPase_c"/>
    <property type="match status" value="1"/>
</dbReference>
<sequence length="502" mass="55778">MLSINVISAAFAHSATPHLILSASTPYPIIAANTATGNWCNAKSEELLHQSVSAGFCKITELTGLAEAKLLQLFDQVISTQSAIVLKAEPPLLPENNKPSNPENCFLEIYPIVENNQVVYLVLKLLGWAGKPESASIAPPGTQQLLPLIFDSLANVIFVLEVEAPDLYKFSFANRAFEVTTGLPVNKVIGSYVQEIIPEPSLSLVLEKYREAILERKQVSWQEVSDYPAGQKTGEVLVEPVFDAQGNCLRLVGMVHDITERKEAEMKQERLTQDLYRHNRDLQQFTYIVSHNLRAPLANALGLVKHLPAIDTNTALYQQYLTHLKTSIQKLDTILKDVTLILSIRDRQHLGCTEEIALAEVCHQAGQDLAPALAACDGHLNITIDPDFTVKGIRAYWYSIFQNLISNAIKYRFADRLLQITVTASVETAEKKVILFSDNGSGFDLKKNKNEVFKLYKRFHDTDNIEGRGIGLFLVKTHVEAMGGQIGVKSELNVGTTFTIYF</sequence>
<dbReference type="Gene3D" id="3.30.565.10">
    <property type="entry name" value="Histidine kinase-like ATPase, C-terminal domain"/>
    <property type="match status" value="1"/>
</dbReference>
<dbReference type="Proteomes" id="UP000321532">
    <property type="component" value="Unassembled WGS sequence"/>
</dbReference>
<comment type="caution">
    <text evidence="9">The sequence shown here is derived from an EMBL/GenBank/DDBJ whole genome shotgun (WGS) entry which is preliminary data.</text>
</comment>
<dbReference type="SUPFAM" id="SSF55874">
    <property type="entry name" value="ATPase domain of HSP90 chaperone/DNA topoisomerase II/histidine kinase"/>
    <property type="match status" value="1"/>
</dbReference>
<dbReference type="InterPro" id="IPR013656">
    <property type="entry name" value="PAS_4"/>
</dbReference>
<dbReference type="PRINTS" id="PR00344">
    <property type="entry name" value="BCTRLSENSOR"/>
</dbReference>
<dbReference type="InterPro" id="IPR036890">
    <property type="entry name" value="HATPase_C_sf"/>
</dbReference>
<dbReference type="Gene3D" id="1.10.287.130">
    <property type="match status" value="1"/>
</dbReference>
<dbReference type="InterPro" id="IPR035965">
    <property type="entry name" value="PAS-like_dom_sf"/>
</dbReference>
<dbReference type="InterPro" id="IPR005467">
    <property type="entry name" value="His_kinase_dom"/>
</dbReference>
<dbReference type="OrthoDB" id="9766459at2"/>
<dbReference type="InterPro" id="IPR036097">
    <property type="entry name" value="HisK_dim/P_sf"/>
</dbReference>
<dbReference type="PANTHER" id="PTHR43304:SF1">
    <property type="entry name" value="PAC DOMAIN-CONTAINING PROTEIN"/>
    <property type="match status" value="1"/>
</dbReference>
<dbReference type="EC" id="2.7.13.3" evidence="2"/>
<evidence type="ECO:0000313" key="9">
    <source>
        <dbReference type="EMBL" id="GEO04942.1"/>
    </source>
</evidence>
<dbReference type="Gene3D" id="3.30.450.20">
    <property type="entry name" value="PAS domain"/>
    <property type="match status" value="1"/>
</dbReference>
<dbReference type="Pfam" id="PF02518">
    <property type="entry name" value="HATPase_c"/>
    <property type="match status" value="1"/>
</dbReference>